<organism evidence="2 3">
    <name type="scientific">Pan troglodytes</name>
    <name type="common">Chimpanzee</name>
    <dbReference type="NCBI Taxonomy" id="9598"/>
    <lineage>
        <taxon>Eukaryota</taxon>
        <taxon>Metazoa</taxon>
        <taxon>Chordata</taxon>
        <taxon>Craniata</taxon>
        <taxon>Vertebrata</taxon>
        <taxon>Euteleostomi</taxon>
        <taxon>Mammalia</taxon>
        <taxon>Eutheria</taxon>
        <taxon>Euarchontoglires</taxon>
        <taxon>Primates</taxon>
        <taxon>Haplorrhini</taxon>
        <taxon>Catarrhini</taxon>
        <taxon>Hominidae</taxon>
        <taxon>Pan</taxon>
    </lineage>
</organism>
<evidence type="ECO:0000313" key="4">
    <source>
        <dbReference type="VGNC" id="VGNC:2309"/>
    </source>
</evidence>
<dbReference type="Bgee" id="ENSPTRG00000010673">
    <property type="expression patterns" value="Expressed in hindlimb stylopod muscle and 21 other cell types or tissues"/>
</dbReference>
<dbReference type="InterPro" id="IPR023341">
    <property type="entry name" value="MABP"/>
</dbReference>
<name>A0A2I3T0Q5_PANTR</name>
<dbReference type="Pfam" id="PF10240">
    <property type="entry name" value="DUF2464"/>
    <property type="match status" value="1"/>
</dbReference>
<dbReference type="InterPro" id="IPR018798">
    <property type="entry name" value="MVB12A/B"/>
</dbReference>
<dbReference type="Gene3D" id="2.100.10.50">
    <property type="match status" value="1"/>
</dbReference>
<evidence type="ECO:0000313" key="2">
    <source>
        <dbReference type="Ensembl" id="ENSPTRP00000082810.1"/>
    </source>
</evidence>
<feature type="domain" description="MABP" evidence="1">
    <location>
        <begin position="9"/>
        <end position="160"/>
    </location>
</feature>
<proteinExistence type="predicted"/>
<reference evidence="2 3" key="1">
    <citation type="journal article" date="2005" name="Nature">
        <title>Initial sequence of the chimpanzee genome and comparison with the human genome.</title>
        <authorList>
            <consortium name="Chimpanzee sequencing and analysis consortium"/>
        </authorList>
    </citation>
    <scope>NUCLEOTIDE SEQUENCE [LARGE SCALE GENOMIC DNA]</scope>
</reference>
<reference evidence="2" key="2">
    <citation type="submission" date="2025-08" db="UniProtKB">
        <authorList>
            <consortium name="Ensembl"/>
        </authorList>
    </citation>
    <scope>IDENTIFICATION</scope>
</reference>
<reference evidence="2" key="3">
    <citation type="submission" date="2025-09" db="UniProtKB">
        <authorList>
            <consortium name="Ensembl"/>
        </authorList>
    </citation>
    <scope>IDENTIFICATION</scope>
</reference>
<dbReference type="GO" id="GO:0000813">
    <property type="term" value="C:ESCRT I complex"/>
    <property type="evidence" value="ECO:0007669"/>
    <property type="project" value="InterPro"/>
</dbReference>
<dbReference type="AlphaFoldDB" id="A0A2I3T0Q5"/>
<dbReference type="InterPro" id="IPR040335">
    <property type="entry name" value="MVB12A"/>
</dbReference>
<accession>A0A2I3T0Q5</accession>
<dbReference type="GeneTree" id="ENSGT00940000160542"/>
<gene>
    <name evidence="2 4" type="primary">MVB12A</name>
</gene>
<dbReference type="EMBL" id="AACZ04031528">
    <property type="status" value="NOT_ANNOTATED_CDS"/>
    <property type="molecule type" value="Genomic_DNA"/>
</dbReference>
<dbReference type="Ensembl" id="ENSPTRT00000096558.1">
    <property type="protein sequence ID" value="ENSPTRP00000082810.1"/>
    <property type="gene ID" value="ENSPTRG00000010673.6"/>
</dbReference>
<dbReference type="EMBL" id="AACZ04031527">
    <property type="status" value="NOT_ANNOTATED_CDS"/>
    <property type="molecule type" value="Genomic_DNA"/>
</dbReference>
<dbReference type="PANTHER" id="PTHR31612:SF2">
    <property type="entry name" value="MULTIVESICULAR BODY SUBUNIT 12A"/>
    <property type="match status" value="1"/>
</dbReference>
<dbReference type="VGNC" id="VGNC:2309">
    <property type="gene designation" value="MVB12A"/>
</dbReference>
<keyword evidence="3" id="KW-1185">Reference proteome</keyword>
<sequence length="199" mass="20716">MDPVPGTDSAPLAGLAWSSASAPPPRGFSAISCTVEGAPASFGKSFAQKSGYFLCLSSLGSLENPQENVVADIQIVVDKSPLPLGFSPVCDPMDSRTWAALPSGARRPRPPGQCPSPEVSAGTCRASLWMQPASQVRAASWSGHRQGWALGHPLCGGMTPSTRPPASMASQPWMGFPSHSTHDLRARAAAPWPSLLLGT</sequence>
<dbReference type="Proteomes" id="UP000002277">
    <property type="component" value="Chromosome 19"/>
</dbReference>
<evidence type="ECO:0000259" key="1">
    <source>
        <dbReference type="PROSITE" id="PS51498"/>
    </source>
</evidence>
<dbReference type="PROSITE" id="PS51498">
    <property type="entry name" value="MABP"/>
    <property type="match status" value="1"/>
</dbReference>
<accession>A0A2J8LTP8</accession>
<protein>
    <submittedName>
        <fullName evidence="2">Multivesicular body subunit 12A</fullName>
    </submittedName>
</protein>
<dbReference type="PANTHER" id="PTHR31612">
    <property type="entry name" value="MULTIVESICULAR BODY SUBUNIT 12A"/>
    <property type="match status" value="1"/>
</dbReference>
<evidence type="ECO:0000313" key="3">
    <source>
        <dbReference type="Proteomes" id="UP000002277"/>
    </source>
</evidence>